<name>A0A9W4T3R1_9GLOM</name>
<sequence>MAFSSRVCENIEKGKYPSAYIFSPKKGIKTKRLITGLDFASLYPNLIMAYNLSPDKIILIHGEVDIVETFYIRLSFYSITAPFKLRVKEKLQLEKMISSAKKRGKQRKNIKIPDSVKHFSYIIVNNNLRYKKDGSKLTRKGDYMKFSEIAKEFNMKIDIGHYLE</sequence>
<reference evidence="6" key="1">
    <citation type="submission" date="2022-08" db="EMBL/GenBank/DDBJ databases">
        <authorList>
            <person name="Kallberg Y."/>
            <person name="Tangrot J."/>
            <person name="Rosling A."/>
        </authorList>
    </citation>
    <scope>NUCLEOTIDE SEQUENCE</scope>
    <source>
        <strain evidence="6">Wild A</strain>
    </source>
</reference>
<dbReference type="GO" id="GO:0000166">
    <property type="term" value="F:nucleotide binding"/>
    <property type="evidence" value="ECO:0007669"/>
    <property type="project" value="InterPro"/>
</dbReference>
<dbReference type="Pfam" id="PF00136">
    <property type="entry name" value="DNA_pol_B"/>
    <property type="match status" value="1"/>
</dbReference>
<evidence type="ECO:0000256" key="3">
    <source>
        <dbReference type="ARBA" id="ARBA00022695"/>
    </source>
</evidence>
<dbReference type="InterPro" id="IPR043502">
    <property type="entry name" value="DNA/RNA_pol_sf"/>
</dbReference>
<dbReference type="OrthoDB" id="6755010at2759"/>
<dbReference type="SUPFAM" id="SSF56672">
    <property type="entry name" value="DNA/RNA polymerases"/>
    <property type="match status" value="1"/>
</dbReference>
<keyword evidence="2" id="KW-0808">Transferase</keyword>
<proteinExistence type="predicted"/>
<comment type="caution">
    <text evidence="6">The sequence shown here is derived from an EMBL/GenBank/DDBJ whole genome shotgun (WGS) entry which is preliminary data.</text>
</comment>
<gene>
    <name evidence="6" type="ORF">FWILDA_LOCUS14847</name>
</gene>
<evidence type="ECO:0000313" key="6">
    <source>
        <dbReference type="EMBL" id="CAI2190981.1"/>
    </source>
</evidence>
<evidence type="ECO:0000256" key="2">
    <source>
        <dbReference type="ARBA" id="ARBA00022679"/>
    </source>
</evidence>
<keyword evidence="3" id="KW-0548">Nucleotidyltransferase</keyword>
<feature type="domain" description="DNA-directed DNA polymerase family B multifunctional" evidence="5">
    <location>
        <begin position="14"/>
        <end position="65"/>
    </location>
</feature>
<evidence type="ECO:0000259" key="5">
    <source>
        <dbReference type="Pfam" id="PF00136"/>
    </source>
</evidence>
<dbReference type="EC" id="2.7.7.7" evidence="1"/>
<dbReference type="AlphaFoldDB" id="A0A9W4T3R1"/>
<keyword evidence="7" id="KW-1185">Reference proteome</keyword>
<evidence type="ECO:0000313" key="7">
    <source>
        <dbReference type="Proteomes" id="UP001153678"/>
    </source>
</evidence>
<dbReference type="GO" id="GO:0003677">
    <property type="term" value="F:DNA binding"/>
    <property type="evidence" value="ECO:0007669"/>
    <property type="project" value="InterPro"/>
</dbReference>
<keyword evidence="4" id="KW-0239">DNA-directed DNA polymerase</keyword>
<dbReference type="Gene3D" id="3.90.1600.10">
    <property type="entry name" value="Palm domain of DNA polymerase"/>
    <property type="match status" value="1"/>
</dbReference>
<accession>A0A9W4T3R1</accession>
<dbReference type="InterPro" id="IPR023211">
    <property type="entry name" value="DNA_pol_palm_dom_sf"/>
</dbReference>
<dbReference type="Proteomes" id="UP001153678">
    <property type="component" value="Unassembled WGS sequence"/>
</dbReference>
<dbReference type="EMBL" id="CAMKVN010006992">
    <property type="protein sequence ID" value="CAI2190981.1"/>
    <property type="molecule type" value="Genomic_DNA"/>
</dbReference>
<dbReference type="GO" id="GO:0003887">
    <property type="term" value="F:DNA-directed DNA polymerase activity"/>
    <property type="evidence" value="ECO:0007669"/>
    <property type="project" value="UniProtKB-KW"/>
</dbReference>
<dbReference type="InterPro" id="IPR006134">
    <property type="entry name" value="DNA-dir_DNA_pol_B_multi_dom"/>
</dbReference>
<protein>
    <recommendedName>
        <fullName evidence="1">DNA-directed DNA polymerase</fullName>
        <ecNumber evidence="1">2.7.7.7</ecNumber>
    </recommendedName>
</protein>
<organism evidence="6 7">
    <name type="scientific">Funneliformis geosporum</name>
    <dbReference type="NCBI Taxonomy" id="1117311"/>
    <lineage>
        <taxon>Eukaryota</taxon>
        <taxon>Fungi</taxon>
        <taxon>Fungi incertae sedis</taxon>
        <taxon>Mucoromycota</taxon>
        <taxon>Glomeromycotina</taxon>
        <taxon>Glomeromycetes</taxon>
        <taxon>Glomerales</taxon>
        <taxon>Glomeraceae</taxon>
        <taxon>Funneliformis</taxon>
    </lineage>
</organism>
<evidence type="ECO:0000256" key="4">
    <source>
        <dbReference type="ARBA" id="ARBA00022932"/>
    </source>
</evidence>
<evidence type="ECO:0000256" key="1">
    <source>
        <dbReference type="ARBA" id="ARBA00012417"/>
    </source>
</evidence>